<evidence type="ECO:0000313" key="1">
    <source>
        <dbReference type="EMBL" id="KAE9389177.1"/>
    </source>
</evidence>
<dbReference type="InterPro" id="IPR036397">
    <property type="entry name" value="RNaseH_sf"/>
</dbReference>
<feature type="non-terminal residue" evidence="1">
    <location>
        <position position="1"/>
    </location>
</feature>
<name>A0A6A4GVU7_9AGAR</name>
<keyword evidence="2" id="KW-1185">Reference proteome</keyword>
<dbReference type="Proteomes" id="UP000799118">
    <property type="component" value="Unassembled WGS sequence"/>
</dbReference>
<accession>A0A6A4GVU7</accession>
<dbReference type="GO" id="GO:0003676">
    <property type="term" value="F:nucleic acid binding"/>
    <property type="evidence" value="ECO:0007669"/>
    <property type="project" value="InterPro"/>
</dbReference>
<dbReference type="OrthoDB" id="2898134at2759"/>
<gene>
    <name evidence="1" type="ORF">BT96DRAFT_760139</name>
</gene>
<dbReference type="EMBL" id="ML769709">
    <property type="protein sequence ID" value="KAE9389177.1"/>
    <property type="molecule type" value="Genomic_DNA"/>
</dbReference>
<feature type="non-terminal residue" evidence="1">
    <location>
        <position position="72"/>
    </location>
</feature>
<dbReference type="AlphaFoldDB" id="A0A6A4GVU7"/>
<protein>
    <recommendedName>
        <fullName evidence="3">RNase H type-1 domain-containing protein</fullName>
    </recommendedName>
</protein>
<dbReference type="Gene3D" id="3.30.420.10">
    <property type="entry name" value="Ribonuclease H-like superfamily/Ribonuclease H"/>
    <property type="match status" value="1"/>
</dbReference>
<reference evidence="1" key="1">
    <citation type="journal article" date="2019" name="Environ. Microbiol.">
        <title>Fungal ecological strategies reflected in gene transcription - a case study of two litter decomposers.</title>
        <authorList>
            <person name="Barbi F."/>
            <person name="Kohler A."/>
            <person name="Barry K."/>
            <person name="Baskaran P."/>
            <person name="Daum C."/>
            <person name="Fauchery L."/>
            <person name="Ihrmark K."/>
            <person name="Kuo A."/>
            <person name="LaButti K."/>
            <person name="Lipzen A."/>
            <person name="Morin E."/>
            <person name="Grigoriev I.V."/>
            <person name="Henrissat B."/>
            <person name="Lindahl B."/>
            <person name="Martin F."/>
        </authorList>
    </citation>
    <scope>NUCLEOTIDE SEQUENCE</scope>
    <source>
        <strain evidence="1">JB14</strain>
    </source>
</reference>
<sequence length="72" mass="7989">LHIPGPALSENRANTFAIWHVVKGCPRNCPLIIYSTSDFIVGALTHFAGRNAKIGWRCANGDLLRSITMRIR</sequence>
<proteinExistence type="predicted"/>
<evidence type="ECO:0008006" key="3">
    <source>
        <dbReference type="Google" id="ProtNLM"/>
    </source>
</evidence>
<organism evidence="1 2">
    <name type="scientific">Gymnopus androsaceus JB14</name>
    <dbReference type="NCBI Taxonomy" id="1447944"/>
    <lineage>
        <taxon>Eukaryota</taxon>
        <taxon>Fungi</taxon>
        <taxon>Dikarya</taxon>
        <taxon>Basidiomycota</taxon>
        <taxon>Agaricomycotina</taxon>
        <taxon>Agaricomycetes</taxon>
        <taxon>Agaricomycetidae</taxon>
        <taxon>Agaricales</taxon>
        <taxon>Marasmiineae</taxon>
        <taxon>Omphalotaceae</taxon>
        <taxon>Gymnopus</taxon>
    </lineage>
</organism>
<evidence type="ECO:0000313" key="2">
    <source>
        <dbReference type="Proteomes" id="UP000799118"/>
    </source>
</evidence>